<organism evidence="2 3">
    <name type="scientific">Xanthomonas vasicola</name>
    <dbReference type="NCBI Taxonomy" id="56459"/>
    <lineage>
        <taxon>Bacteria</taxon>
        <taxon>Pseudomonadati</taxon>
        <taxon>Pseudomonadota</taxon>
        <taxon>Gammaproteobacteria</taxon>
        <taxon>Lysobacterales</taxon>
        <taxon>Lysobacteraceae</taxon>
        <taxon>Xanthomonas</taxon>
    </lineage>
</organism>
<name>A0ABD7SGT6_XANVA</name>
<accession>A0ABD7SGT6</accession>
<dbReference type="EMBL" id="VOCK01000003">
    <property type="protein sequence ID" value="TWQ56452.1"/>
    <property type="molecule type" value="Genomic_DNA"/>
</dbReference>
<feature type="domain" description="Antitoxin SocA-like Panacea" evidence="1">
    <location>
        <begin position="28"/>
        <end position="127"/>
    </location>
</feature>
<gene>
    <name evidence="2" type="ORF">FQK01_02715</name>
</gene>
<dbReference type="RefSeq" id="WP_039437208.1">
    <property type="nucleotide sequence ID" value="NZ_CP034649.1"/>
</dbReference>
<comment type="caution">
    <text evidence="2">The sequence shown here is derived from an EMBL/GenBank/DDBJ whole genome shotgun (WGS) entry which is preliminary data.</text>
</comment>
<dbReference type="AlphaFoldDB" id="A0ABD7SGT6"/>
<dbReference type="Proteomes" id="UP000320455">
    <property type="component" value="Unassembled WGS sequence"/>
</dbReference>
<evidence type="ECO:0000313" key="3">
    <source>
        <dbReference type="Proteomes" id="UP000320455"/>
    </source>
</evidence>
<reference evidence="3" key="1">
    <citation type="journal article" date="2020" name="Phytopathology">
        <title>Genomic acquisitions in emerging populations of Xanthomonas vasicola pv. vasculorum infecting corn in the U.S. and Argentina.</title>
        <authorList>
            <person name="Perez-Quintero A.L."/>
        </authorList>
    </citation>
    <scope>NUCLEOTIDE SEQUENCE [LARGE SCALE GENOMIC DNA]</scope>
    <source>
        <strain evidence="3">Xvh-L</strain>
    </source>
</reference>
<dbReference type="Pfam" id="PF13274">
    <property type="entry name" value="SocA_Panacea"/>
    <property type="match status" value="1"/>
</dbReference>
<keyword evidence="3" id="KW-1185">Reference proteome</keyword>
<evidence type="ECO:0000259" key="1">
    <source>
        <dbReference type="Pfam" id="PF13274"/>
    </source>
</evidence>
<sequence length="171" mass="19037">MAYSPSTIANYFLEKASQEGRALTPMQLIKLVYIAHGWHLGYMGQPLINEQVQAWKYGPVIKSLYDRVRQFGSGAVQGLLSPSPFPWLSETKVDANAASLLESVWKSYAGFSGVQLSAMTHMEETPWSIAWHQQGGRNMYFAPIDNALIKEHYQAKIREMKAQAANAASVA</sequence>
<evidence type="ECO:0000313" key="2">
    <source>
        <dbReference type="EMBL" id="TWQ56452.1"/>
    </source>
</evidence>
<dbReference type="InterPro" id="IPR025272">
    <property type="entry name" value="SocA_Panacea"/>
</dbReference>
<protein>
    <submittedName>
        <fullName evidence="2">DUF4065 domain-containing protein</fullName>
    </submittedName>
</protein>
<proteinExistence type="predicted"/>